<proteinExistence type="inferred from homology"/>
<comment type="function">
    <text evidence="7">DNA-binding global transcriptional regulator which is involved in the adaptive response to starvation and acts by directly or indirectly controlling the expression of numerous genes in response to nutrient availability. During rapid exponential growth, CodY is highly active and represses genes whose products allow adaptation to nutrient depletion.</text>
</comment>
<dbReference type="Pfam" id="PF06018">
    <property type="entry name" value="CodY"/>
    <property type="match status" value="1"/>
</dbReference>
<dbReference type="HAMAP" id="MF_00621">
    <property type="entry name" value="HTH_type_CodY"/>
    <property type="match status" value="1"/>
</dbReference>
<dbReference type="PANTHER" id="PTHR40062">
    <property type="entry name" value="GTP-SENSING TRANSCRIPTIONAL PLEIOTROPIC REPRESSOR CODY"/>
    <property type="match status" value="1"/>
</dbReference>
<dbReference type="GO" id="GO:0045892">
    <property type="term" value="P:negative regulation of DNA-templated transcription"/>
    <property type="evidence" value="ECO:0007669"/>
    <property type="project" value="UniProtKB-UniRule"/>
</dbReference>
<evidence type="ECO:0000256" key="1">
    <source>
        <dbReference type="ARBA" id="ARBA00022490"/>
    </source>
</evidence>
<evidence type="ECO:0000313" key="10">
    <source>
        <dbReference type="EMBL" id="EFF68006.1"/>
    </source>
</evidence>
<keyword evidence="11" id="KW-1185">Reference proteome</keyword>
<evidence type="ECO:0000259" key="9">
    <source>
        <dbReference type="Pfam" id="PF08222"/>
    </source>
</evidence>
<dbReference type="InterPro" id="IPR014154">
    <property type="entry name" value="CodY"/>
</dbReference>
<accession>D4S1B6</accession>
<organism evidence="10 11">
    <name type="scientific">Eshraghiella crossota DSM 2876</name>
    <dbReference type="NCBI Taxonomy" id="511680"/>
    <lineage>
        <taxon>Bacteria</taxon>
        <taxon>Bacillati</taxon>
        <taxon>Bacillota</taxon>
        <taxon>Clostridia</taxon>
        <taxon>Lachnospirales</taxon>
        <taxon>Lachnospiraceae</taxon>
        <taxon>Eshraghiella</taxon>
    </lineage>
</organism>
<evidence type="ECO:0000256" key="3">
    <source>
        <dbReference type="ARBA" id="ARBA00023015"/>
    </source>
</evidence>
<dbReference type="AlphaFoldDB" id="D4S1B6"/>
<dbReference type="GO" id="GO:0005525">
    <property type="term" value="F:GTP binding"/>
    <property type="evidence" value="ECO:0007669"/>
    <property type="project" value="InterPro"/>
</dbReference>
<dbReference type="PIRSF" id="PIRSF011572">
    <property type="entry name" value="GTP_sensing_CodY"/>
    <property type="match status" value="1"/>
</dbReference>
<evidence type="ECO:0000256" key="2">
    <source>
        <dbReference type="ARBA" id="ARBA00022491"/>
    </source>
</evidence>
<reference evidence="10 11" key="1">
    <citation type="submission" date="2010-02" db="EMBL/GenBank/DDBJ databases">
        <authorList>
            <person name="Weinstock G."/>
            <person name="Sodergren E."/>
            <person name="Clifton S."/>
            <person name="Fulton L."/>
            <person name="Fulton B."/>
            <person name="Courtney L."/>
            <person name="Fronick C."/>
            <person name="Harrison M."/>
            <person name="Strong C."/>
            <person name="Farmer C."/>
            <person name="Delahaunty K."/>
            <person name="Markovic C."/>
            <person name="Hall O."/>
            <person name="Minx P."/>
            <person name="Tomlinson C."/>
            <person name="Mitreva M."/>
            <person name="Nelson J."/>
            <person name="Hou S."/>
            <person name="Wollam A."/>
            <person name="Pepin K.H."/>
            <person name="Johnson M."/>
            <person name="Bhonagiri V."/>
            <person name="Zhang X."/>
            <person name="Suruliraj S."/>
            <person name="Warren W."/>
            <person name="Chinwalla A."/>
            <person name="Mardis E.R."/>
            <person name="Wilson R.K."/>
        </authorList>
    </citation>
    <scope>NUCLEOTIDE SEQUENCE [LARGE SCALE GENOMIC DNA]</scope>
    <source>
        <strain evidence="10 11">DSM 2876</strain>
    </source>
</reference>
<protein>
    <recommendedName>
        <fullName evidence="6 7">Global transcriptional regulator CodY</fullName>
    </recommendedName>
</protein>
<dbReference type="Gene3D" id="1.10.10.10">
    <property type="entry name" value="Winged helix-like DNA-binding domain superfamily/Winged helix DNA-binding domain"/>
    <property type="match status" value="1"/>
</dbReference>
<keyword evidence="5 7" id="KW-0804">Transcription</keyword>
<dbReference type="Proteomes" id="UP000006238">
    <property type="component" value="Unassembled WGS sequence"/>
</dbReference>
<dbReference type="HOGENOM" id="CLU_089581_0_0_9"/>
<feature type="domain" description="Global transcriptional regulator CodY N-terminal" evidence="8">
    <location>
        <begin position="21"/>
        <end position="193"/>
    </location>
</feature>
<feature type="DNA-binding region" description="H-T-H motif" evidence="7">
    <location>
        <begin position="219"/>
        <end position="238"/>
    </location>
</feature>
<keyword evidence="2 7" id="KW-0678">Repressor</keyword>
<comment type="caution">
    <text evidence="10">The sequence shown here is derived from an EMBL/GenBank/DDBJ whole genome shotgun (WGS) entry which is preliminary data.</text>
</comment>
<dbReference type="InterPro" id="IPR010312">
    <property type="entry name" value="Transc_reg_CodY_N"/>
</dbReference>
<keyword evidence="3 7" id="KW-0805">Transcription regulation</keyword>
<name>D4S1B6_9FIRM</name>
<dbReference type="Pfam" id="PF08222">
    <property type="entry name" value="HTH_CodY"/>
    <property type="match status" value="1"/>
</dbReference>
<keyword evidence="4 7" id="KW-0238">DNA-binding</keyword>
<comment type="similarity">
    <text evidence="7">Belongs to the CodY family.</text>
</comment>
<sequence>MVQFYYILQSTERRKDMSSVQLLDKTRKINRLLHNNSSQKVVFNDICKVMSEILSSDVLVVSRKGKLLGIANCDGVEEIKELVQDKIGGFVDGMFNERMLNVLSTKENVNLETLGFAEGYTKKYHAIITPIDVAGERFGTLFIYKSDSQYEIDDIILCEYGATVVGLEMLRSSTEEQADLIRKEQVTKSAISTLTNTEIDAIKHVFSELKMGEEQIIVTSRIADQQGVTRSIIVNALKKLESAGVIDARSSGMKGTKIKVLNDMIFDELANYNLK</sequence>
<evidence type="ECO:0000256" key="4">
    <source>
        <dbReference type="ARBA" id="ARBA00023125"/>
    </source>
</evidence>
<dbReference type="Gene3D" id="3.30.450.40">
    <property type="match status" value="1"/>
</dbReference>
<dbReference type="GO" id="GO:0003677">
    <property type="term" value="F:DNA binding"/>
    <property type="evidence" value="ECO:0007669"/>
    <property type="project" value="UniProtKB-UniRule"/>
</dbReference>
<dbReference type="EMBL" id="ABWN01000033">
    <property type="protein sequence ID" value="EFF68006.1"/>
    <property type="molecule type" value="Genomic_DNA"/>
</dbReference>
<dbReference type="InterPro" id="IPR036390">
    <property type="entry name" value="WH_DNA-bd_sf"/>
</dbReference>
<dbReference type="NCBIfam" id="NF003170">
    <property type="entry name" value="PRK04158.1"/>
    <property type="match status" value="1"/>
</dbReference>
<dbReference type="GO" id="GO:0003700">
    <property type="term" value="F:DNA-binding transcription factor activity"/>
    <property type="evidence" value="ECO:0007669"/>
    <property type="project" value="InterPro"/>
</dbReference>
<evidence type="ECO:0000256" key="5">
    <source>
        <dbReference type="ARBA" id="ARBA00023163"/>
    </source>
</evidence>
<evidence type="ECO:0000259" key="8">
    <source>
        <dbReference type="Pfam" id="PF06018"/>
    </source>
</evidence>
<evidence type="ECO:0000313" key="11">
    <source>
        <dbReference type="Proteomes" id="UP000006238"/>
    </source>
</evidence>
<gene>
    <name evidence="7 10" type="primary">codY</name>
    <name evidence="10" type="ORF">BUTYVIB_01886</name>
</gene>
<feature type="region of interest" description="GAF domain" evidence="7">
    <location>
        <begin position="1"/>
        <end position="170"/>
    </location>
</feature>
<keyword evidence="1 7" id="KW-0963">Cytoplasm</keyword>
<comment type="subcellular location">
    <subcellularLocation>
        <location evidence="7">Cytoplasm</location>
    </subcellularLocation>
</comment>
<dbReference type="InterPro" id="IPR029016">
    <property type="entry name" value="GAF-like_dom_sf"/>
</dbReference>
<dbReference type="eggNOG" id="COG4465">
    <property type="taxonomic scope" value="Bacteria"/>
</dbReference>
<dbReference type="STRING" id="45851.BHV86_08900"/>
<dbReference type="InterPro" id="IPR036388">
    <property type="entry name" value="WH-like_DNA-bd_sf"/>
</dbReference>
<dbReference type="InterPro" id="IPR013198">
    <property type="entry name" value="GTP_trans_reg_CodY_C"/>
</dbReference>
<dbReference type="SUPFAM" id="SSF46785">
    <property type="entry name" value="Winged helix' DNA-binding domain"/>
    <property type="match status" value="1"/>
</dbReference>
<dbReference type="PANTHER" id="PTHR40062:SF1">
    <property type="entry name" value="GLOBAL TRANSCRIPTIONAL REGULATOR CODY"/>
    <property type="match status" value="1"/>
</dbReference>
<evidence type="ECO:0000256" key="7">
    <source>
        <dbReference type="HAMAP-Rule" id="MF_00621"/>
    </source>
</evidence>
<evidence type="ECO:0000256" key="6">
    <source>
        <dbReference type="ARBA" id="ARBA00034538"/>
    </source>
</evidence>
<feature type="domain" description="Global transcriptional regulator CodY C-terminal" evidence="9">
    <location>
        <begin position="217"/>
        <end position="273"/>
    </location>
</feature>
<dbReference type="GO" id="GO:0005737">
    <property type="term" value="C:cytoplasm"/>
    <property type="evidence" value="ECO:0007669"/>
    <property type="project" value="UniProtKB-SubCell"/>
</dbReference>